<dbReference type="SUPFAM" id="SSF46689">
    <property type="entry name" value="Homeodomain-like"/>
    <property type="match status" value="1"/>
</dbReference>
<reference evidence="5" key="1">
    <citation type="journal article" date="2013" name="ISME J.">
        <title>A small predatory core genome in the divergent marine Bacteriovorax marinus SJ and the terrestrial Bdellovibrio bacteriovorus.</title>
        <authorList>
            <person name="Crossman L.C."/>
            <person name="Chen H."/>
            <person name="Cerdeno-Tarraga A.M."/>
            <person name="Brooks K."/>
            <person name="Quail M.A."/>
            <person name="Pineiro S.A."/>
            <person name="Hobley L."/>
            <person name="Sockett R.E."/>
            <person name="Bentley S.D."/>
            <person name="Parkhill J."/>
            <person name="Williams H.N."/>
            <person name="Stine O.C."/>
        </authorList>
    </citation>
    <scope>NUCLEOTIDE SEQUENCE [LARGE SCALE GENOMIC DNA]</scope>
    <source>
        <strain evidence="5">ATCC BAA-682 / DSM 15412 / SJ</strain>
    </source>
</reference>
<dbReference type="InterPro" id="IPR009057">
    <property type="entry name" value="Homeodomain-like_sf"/>
</dbReference>
<dbReference type="Proteomes" id="UP000008963">
    <property type="component" value="Chromosome"/>
</dbReference>
<evidence type="ECO:0000256" key="1">
    <source>
        <dbReference type="ARBA" id="ARBA00023125"/>
    </source>
</evidence>
<dbReference type="KEGG" id="bmx:BMS_1256"/>
<feature type="domain" description="HTH tetR-type" evidence="3">
    <location>
        <begin position="6"/>
        <end position="66"/>
    </location>
</feature>
<dbReference type="PATRIC" id="fig|862908.3.peg.1195"/>
<evidence type="ECO:0000259" key="3">
    <source>
        <dbReference type="PROSITE" id="PS50977"/>
    </source>
</evidence>
<dbReference type="STRING" id="862908.BMS_1256"/>
<evidence type="ECO:0000313" key="4">
    <source>
        <dbReference type="EMBL" id="CBW26130.1"/>
    </source>
</evidence>
<protein>
    <recommendedName>
        <fullName evidence="3">HTH tetR-type domain-containing protein</fullName>
    </recommendedName>
</protein>
<dbReference type="OrthoDB" id="5292711at2"/>
<feature type="DNA-binding region" description="H-T-H motif" evidence="2">
    <location>
        <begin position="29"/>
        <end position="48"/>
    </location>
</feature>
<organism evidence="4 5">
    <name type="scientific">Halobacteriovorax marinus (strain ATCC BAA-682 / DSM 15412 / SJ)</name>
    <name type="common">Bacteriovorax marinus</name>
    <dbReference type="NCBI Taxonomy" id="862908"/>
    <lineage>
        <taxon>Bacteria</taxon>
        <taxon>Pseudomonadati</taxon>
        <taxon>Bdellovibrionota</taxon>
        <taxon>Bacteriovoracia</taxon>
        <taxon>Bacteriovoracales</taxon>
        <taxon>Halobacteriovoraceae</taxon>
        <taxon>Halobacteriovorax</taxon>
    </lineage>
</organism>
<proteinExistence type="predicted"/>
<dbReference type="Gene3D" id="1.10.357.10">
    <property type="entry name" value="Tetracycline Repressor, domain 2"/>
    <property type="match status" value="1"/>
</dbReference>
<name>E1WZ33_HALMS</name>
<dbReference type="PROSITE" id="PS50977">
    <property type="entry name" value="HTH_TETR_2"/>
    <property type="match status" value="1"/>
</dbReference>
<keyword evidence="5" id="KW-1185">Reference proteome</keyword>
<dbReference type="RefSeq" id="WP_014243914.1">
    <property type="nucleotide sequence ID" value="NC_016620.1"/>
</dbReference>
<dbReference type="GO" id="GO:0003677">
    <property type="term" value="F:DNA binding"/>
    <property type="evidence" value="ECO:0007669"/>
    <property type="project" value="UniProtKB-UniRule"/>
</dbReference>
<accession>E1WZ33</accession>
<keyword evidence="1 2" id="KW-0238">DNA-binding</keyword>
<dbReference type="EMBL" id="FQ312005">
    <property type="protein sequence ID" value="CBW26130.1"/>
    <property type="molecule type" value="Genomic_DNA"/>
</dbReference>
<evidence type="ECO:0000256" key="2">
    <source>
        <dbReference type="PROSITE-ProRule" id="PRU00335"/>
    </source>
</evidence>
<dbReference type="HOGENOM" id="CLU_1764444_0_0_7"/>
<dbReference type="AlphaFoldDB" id="E1WZ33"/>
<gene>
    <name evidence="4" type="ordered locus">BMS_1256</name>
</gene>
<dbReference type="Pfam" id="PF00440">
    <property type="entry name" value="TetR_N"/>
    <property type="match status" value="1"/>
</dbReference>
<sequence length="168" mass="19814">MTSSKEEVYHKICHAVLHLEVAKGNLKWSLSDISREADVTRSLIYYYFGKEKETILEEAFKYVSEVMFNTDQSQRLGIVNRMKFVLERVREMPYIFVLFFLRKRDGGELSDIIQKAEDHLLFILDRDFPELSKDEVRKLYLLELGAIATNMSDEEAEKVFQEFVSKQK</sequence>
<evidence type="ECO:0000313" key="5">
    <source>
        <dbReference type="Proteomes" id="UP000008963"/>
    </source>
</evidence>
<dbReference type="eggNOG" id="COG1309">
    <property type="taxonomic scope" value="Bacteria"/>
</dbReference>
<dbReference type="InterPro" id="IPR001647">
    <property type="entry name" value="HTH_TetR"/>
</dbReference>